<organism evidence="3 4">
    <name type="scientific">Sphingobacterium mizutaii</name>
    <dbReference type="NCBI Taxonomy" id="1010"/>
    <lineage>
        <taxon>Bacteria</taxon>
        <taxon>Pseudomonadati</taxon>
        <taxon>Bacteroidota</taxon>
        <taxon>Sphingobacteriia</taxon>
        <taxon>Sphingobacteriales</taxon>
        <taxon>Sphingobacteriaceae</taxon>
        <taxon>Sphingobacterium</taxon>
    </lineage>
</organism>
<dbReference type="InterPro" id="IPR036278">
    <property type="entry name" value="Sialidase_sf"/>
</dbReference>
<evidence type="ECO:0000313" key="4">
    <source>
        <dbReference type="Proteomes" id="UP000215355"/>
    </source>
</evidence>
<evidence type="ECO:0000313" key="3">
    <source>
        <dbReference type="EMBL" id="SNV41454.1"/>
    </source>
</evidence>
<dbReference type="Gene3D" id="2.120.10.10">
    <property type="match status" value="1"/>
</dbReference>
<gene>
    <name evidence="3" type="ORF">SAMEA4412673_00483</name>
</gene>
<dbReference type="PANTHER" id="PTHR43752">
    <property type="entry name" value="BNR/ASP-BOX REPEAT FAMILY PROTEIN"/>
    <property type="match status" value="1"/>
</dbReference>
<dbReference type="Pfam" id="PF13088">
    <property type="entry name" value="BNR_2"/>
    <property type="match status" value="1"/>
</dbReference>
<reference evidence="3 4" key="1">
    <citation type="submission" date="2017-06" db="EMBL/GenBank/DDBJ databases">
        <authorList>
            <consortium name="Pathogen Informatics"/>
        </authorList>
    </citation>
    <scope>NUCLEOTIDE SEQUENCE [LARGE SCALE GENOMIC DNA]</scope>
    <source>
        <strain evidence="3 4">NCTC12149</strain>
    </source>
</reference>
<sequence length="342" mass="39240">MKTSLVILLLLFKINLFGQSPQPNILKSEFIFEQGKYFDQCHASTIEEAKDGTLLVSWFAGTHEGNQDVKIWGSTYDGEKWSEPTIWADGISDKTYPCWNPVLFRKNNDQTIYLFYKVGPNPREWWGMVKTSKDNGKTWSKAQKLPDGILGPIKNKPKQLSNGTVVSPSSEEFTETRWVAHVEIADKKMKTWKKYPINHESTLNVIQPSILLHPNNKLQVLCRSREGSVISSWSTDNGKTWSDLEKTNLINPNSGTDAIAVKNQFWIVYNPDIPGKDWWEGRAKLNIAFSNDGLDWNKFLELENHDKGEFSYPTIFQDSKGKIHITYTYNRVNVKHVVLDPK</sequence>
<proteinExistence type="predicted"/>
<name>A0AAJ4XA07_9SPHI</name>
<protein>
    <submittedName>
        <fullName evidence="3">Predicted neuraminidase (Sialidase)</fullName>
    </submittedName>
</protein>
<accession>A0AAJ4XA07</accession>
<dbReference type="InterPro" id="IPR011040">
    <property type="entry name" value="Sialidase"/>
</dbReference>
<dbReference type="RefSeq" id="WP_093100613.1">
    <property type="nucleotide sequence ID" value="NZ_FNGK01000007.1"/>
</dbReference>
<dbReference type="EMBL" id="LT906468">
    <property type="protein sequence ID" value="SNV41454.1"/>
    <property type="molecule type" value="Genomic_DNA"/>
</dbReference>
<feature type="chain" id="PRO_5042477371" evidence="1">
    <location>
        <begin position="19"/>
        <end position="342"/>
    </location>
</feature>
<evidence type="ECO:0000256" key="1">
    <source>
        <dbReference type="SAM" id="SignalP"/>
    </source>
</evidence>
<keyword evidence="1" id="KW-0732">Signal</keyword>
<evidence type="ECO:0000259" key="2">
    <source>
        <dbReference type="Pfam" id="PF13088"/>
    </source>
</evidence>
<dbReference type="PANTHER" id="PTHR43752:SF2">
    <property type="entry name" value="BNR_ASP-BOX REPEAT FAMILY PROTEIN"/>
    <property type="match status" value="1"/>
</dbReference>
<feature type="domain" description="Sialidase" evidence="2">
    <location>
        <begin position="52"/>
        <end position="325"/>
    </location>
</feature>
<dbReference type="AlphaFoldDB" id="A0AAJ4XA07"/>
<dbReference type="CDD" id="cd15482">
    <property type="entry name" value="Sialidase_non-viral"/>
    <property type="match status" value="1"/>
</dbReference>
<dbReference type="KEGG" id="smiz:4412673_00483"/>
<dbReference type="SUPFAM" id="SSF50939">
    <property type="entry name" value="Sialidases"/>
    <property type="match status" value="1"/>
</dbReference>
<feature type="signal peptide" evidence="1">
    <location>
        <begin position="1"/>
        <end position="18"/>
    </location>
</feature>
<dbReference type="Proteomes" id="UP000215355">
    <property type="component" value="Chromosome 1"/>
</dbReference>